<evidence type="ECO:0000256" key="2">
    <source>
        <dbReference type="ARBA" id="ARBA00009852"/>
    </source>
</evidence>
<name>A0A6I4I4D8_9SPHI</name>
<comment type="caution">
    <text evidence="6">The sequence shown here is derived from an EMBL/GenBank/DDBJ whole genome shotgun (WGS) entry which is preliminary data.</text>
</comment>
<proteinExistence type="inferred from homology"/>
<organism evidence="6 7">
    <name type="scientific">Mucilaginibacter aquatilis</name>
    <dbReference type="NCBI Taxonomy" id="1517760"/>
    <lineage>
        <taxon>Bacteria</taxon>
        <taxon>Pseudomonadati</taxon>
        <taxon>Bacteroidota</taxon>
        <taxon>Sphingobacteriia</taxon>
        <taxon>Sphingobacteriales</taxon>
        <taxon>Sphingobacteriaceae</taxon>
        <taxon>Mucilaginibacter</taxon>
    </lineage>
</organism>
<evidence type="ECO:0000313" key="6">
    <source>
        <dbReference type="EMBL" id="MVN89982.1"/>
    </source>
</evidence>
<evidence type="ECO:0000313" key="7">
    <source>
        <dbReference type="Proteomes" id="UP000434850"/>
    </source>
</evidence>
<comment type="subcellular location">
    <subcellularLocation>
        <location evidence="1">Cell membrane</location>
    </subcellularLocation>
</comment>
<dbReference type="Pfam" id="PF06977">
    <property type="entry name" value="SdiA-regulated"/>
    <property type="match status" value="1"/>
</dbReference>
<dbReference type="Gene3D" id="2.120.10.30">
    <property type="entry name" value="TolB, C-terminal domain"/>
    <property type="match status" value="1"/>
</dbReference>
<keyword evidence="4" id="KW-0472">Membrane</keyword>
<dbReference type="OrthoDB" id="5292493at2"/>
<evidence type="ECO:0000256" key="4">
    <source>
        <dbReference type="ARBA" id="ARBA00023136"/>
    </source>
</evidence>
<dbReference type="EMBL" id="WQLA01000001">
    <property type="protein sequence ID" value="MVN89982.1"/>
    <property type="molecule type" value="Genomic_DNA"/>
</dbReference>
<evidence type="ECO:0000256" key="1">
    <source>
        <dbReference type="ARBA" id="ARBA00004236"/>
    </source>
</evidence>
<evidence type="ECO:0000256" key="3">
    <source>
        <dbReference type="ARBA" id="ARBA00022475"/>
    </source>
</evidence>
<dbReference type="InterPro" id="IPR009722">
    <property type="entry name" value="YjiK/CarP"/>
</dbReference>
<dbReference type="GO" id="GO:0005886">
    <property type="term" value="C:plasma membrane"/>
    <property type="evidence" value="ECO:0007669"/>
    <property type="project" value="UniProtKB-SubCell"/>
</dbReference>
<accession>A0A6I4I4D8</accession>
<dbReference type="RefSeq" id="WP_157539767.1">
    <property type="nucleotide sequence ID" value="NZ_WQLA01000001.1"/>
</dbReference>
<keyword evidence="7" id="KW-1185">Reference proteome</keyword>
<protein>
    <submittedName>
        <fullName evidence="6">SdiA-regulated family protein</fullName>
    </submittedName>
</protein>
<dbReference type="SUPFAM" id="SSF50956">
    <property type="entry name" value="Thermostable phytase (3-phytase)"/>
    <property type="match status" value="1"/>
</dbReference>
<sequence>MKNYTAIGLLTLFILMNFSCAQNQQTKYSSPKGYDLNKPVKYKMPDDLLEISGITFSKGNADRFYAIQDEDGKLFYGKLGDTRVSHTKFGKHGDYEDVAIMGDKVIVLKSNGKLYTFPLAEIDEQELTHVQELVDLLPGGEYESMYADESAKKLYVLCKNCDDERTTKSSTGYVFNVQPSGVIEPAGNFKIEVKQITKLIKDNKIKFRPSAMALNPIDKNWYIVSAVNNLLVVADASFKVTAAYPLEHKNFLQPEGLAFDSKGNMYISNEGDEFSRGSVLKFNYSGAK</sequence>
<keyword evidence="3" id="KW-1003">Cell membrane</keyword>
<dbReference type="Proteomes" id="UP000434850">
    <property type="component" value="Unassembled WGS sequence"/>
</dbReference>
<reference evidence="6 7" key="1">
    <citation type="submission" date="2019-12" db="EMBL/GenBank/DDBJ databases">
        <title>Mucilaginibacter sp. HME9299 genome sequencing and assembly.</title>
        <authorList>
            <person name="Kang H."/>
            <person name="Kim H."/>
            <person name="Joh K."/>
        </authorList>
    </citation>
    <scope>NUCLEOTIDE SEQUENCE [LARGE SCALE GENOMIC DNA]</scope>
    <source>
        <strain evidence="6 7">HME9299</strain>
    </source>
</reference>
<comment type="similarity">
    <text evidence="2">Belongs to the YjiK family.</text>
</comment>
<dbReference type="AlphaFoldDB" id="A0A6I4I4D8"/>
<feature type="signal peptide" evidence="5">
    <location>
        <begin position="1"/>
        <end position="21"/>
    </location>
</feature>
<evidence type="ECO:0000256" key="5">
    <source>
        <dbReference type="SAM" id="SignalP"/>
    </source>
</evidence>
<feature type="chain" id="PRO_5026213856" evidence="5">
    <location>
        <begin position="22"/>
        <end position="288"/>
    </location>
</feature>
<keyword evidence="5" id="KW-0732">Signal</keyword>
<gene>
    <name evidence="6" type="ORF">GO816_02485</name>
</gene>
<dbReference type="InterPro" id="IPR011042">
    <property type="entry name" value="6-blade_b-propeller_TolB-like"/>
</dbReference>